<evidence type="ECO:0000313" key="1">
    <source>
        <dbReference type="EMBL" id="GEM48160.1"/>
    </source>
</evidence>
<evidence type="ECO:0008006" key="3">
    <source>
        <dbReference type="Google" id="ProtNLM"/>
    </source>
</evidence>
<name>A0A511N5L9_DEIC1</name>
<keyword evidence="2" id="KW-1185">Reference proteome</keyword>
<dbReference type="EMBL" id="BJXB01000018">
    <property type="protein sequence ID" value="GEM48160.1"/>
    <property type="molecule type" value="Genomic_DNA"/>
</dbReference>
<evidence type="ECO:0000313" key="2">
    <source>
        <dbReference type="Proteomes" id="UP000321306"/>
    </source>
</evidence>
<sequence length="143" mass="16220">MPHINLRSPFFWQGSEEELKEKFHDLSRNLSPLTLSSCGWKRFPNVLYVSLESTPSFREAHQMCRTLGGEPFKPVDGADYLPHITVGLGIVPWEEESVWQLAQQTYIPHLTWSCSELILTKDVCGEFTIVDSAPLHAGVLVDH</sequence>
<protein>
    <recommendedName>
        <fullName evidence="3">2'-5' RNA ligase</fullName>
    </recommendedName>
</protein>
<dbReference type="InterPro" id="IPR050580">
    <property type="entry name" value="2H_phosphoesterase_YjcG-like"/>
</dbReference>
<dbReference type="PANTHER" id="PTHR40037">
    <property type="entry name" value="PHOSPHOESTERASE YJCG-RELATED"/>
    <property type="match status" value="1"/>
</dbReference>
<comment type="caution">
    <text evidence="1">The sequence shown here is derived from an EMBL/GenBank/DDBJ whole genome shotgun (WGS) entry which is preliminary data.</text>
</comment>
<dbReference type="Pfam" id="PF13563">
    <property type="entry name" value="2_5_RNA_ligase2"/>
    <property type="match status" value="1"/>
</dbReference>
<dbReference type="Gene3D" id="3.90.1140.10">
    <property type="entry name" value="Cyclic phosphodiesterase"/>
    <property type="match status" value="1"/>
</dbReference>
<dbReference type="Proteomes" id="UP000321306">
    <property type="component" value="Unassembled WGS sequence"/>
</dbReference>
<accession>A0A511N5L9</accession>
<dbReference type="SUPFAM" id="SSF55144">
    <property type="entry name" value="LigT-like"/>
    <property type="match status" value="1"/>
</dbReference>
<dbReference type="PANTHER" id="PTHR40037:SF1">
    <property type="entry name" value="PHOSPHOESTERASE SAOUHSC_00951-RELATED"/>
    <property type="match status" value="1"/>
</dbReference>
<dbReference type="AlphaFoldDB" id="A0A511N5L9"/>
<dbReference type="InterPro" id="IPR009097">
    <property type="entry name" value="Cyclic_Pdiesterase"/>
</dbReference>
<organism evidence="1 2">
    <name type="scientific">Deinococcus cellulosilyticus (strain DSM 18568 / NBRC 106333 / KACC 11606 / 5516J-15)</name>
    <dbReference type="NCBI Taxonomy" id="1223518"/>
    <lineage>
        <taxon>Bacteria</taxon>
        <taxon>Thermotogati</taxon>
        <taxon>Deinococcota</taxon>
        <taxon>Deinococci</taxon>
        <taxon>Deinococcales</taxon>
        <taxon>Deinococcaceae</taxon>
        <taxon>Deinococcus</taxon>
    </lineage>
</organism>
<reference evidence="1 2" key="1">
    <citation type="submission" date="2019-07" db="EMBL/GenBank/DDBJ databases">
        <title>Whole genome shotgun sequence of Deinococcus cellulosilyticus NBRC 106333.</title>
        <authorList>
            <person name="Hosoyama A."/>
            <person name="Uohara A."/>
            <person name="Ohji S."/>
            <person name="Ichikawa N."/>
        </authorList>
    </citation>
    <scope>NUCLEOTIDE SEQUENCE [LARGE SCALE GENOMIC DNA]</scope>
    <source>
        <strain evidence="1 2">NBRC 106333</strain>
    </source>
</reference>
<gene>
    <name evidence="1" type="ORF">DC3_37950</name>
</gene>
<proteinExistence type="predicted"/>